<evidence type="ECO:0000256" key="1">
    <source>
        <dbReference type="SAM" id="Phobius"/>
    </source>
</evidence>
<protein>
    <recommendedName>
        <fullName evidence="4">DUF3325 domain-containing protein</fullName>
    </recommendedName>
</protein>
<dbReference type="EMBL" id="BSNJ01000007">
    <property type="protein sequence ID" value="GLQ21931.1"/>
    <property type="molecule type" value="Genomic_DNA"/>
</dbReference>
<evidence type="ECO:0008006" key="4">
    <source>
        <dbReference type="Google" id="ProtNLM"/>
    </source>
</evidence>
<feature type="transmembrane region" description="Helical" evidence="1">
    <location>
        <begin position="101"/>
        <end position="117"/>
    </location>
</feature>
<dbReference type="Proteomes" id="UP001161390">
    <property type="component" value="Unassembled WGS sequence"/>
</dbReference>
<feature type="transmembrane region" description="Helical" evidence="1">
    <location>
        <begin position="52"/>
        <end position="69"/>
    </location>
</feature>
<proteinExistence type="predicted"/>
<comment type="caution">
    <text evidence="2">The sequence shown here is derived from an EMBL/GenBank/DDBJ whole genome shotgun (WGS) entry which is preliminary data.</text>
</comment>
<feature type="transmembrane region" description="Helical" evidence="1">
    <location>
        <begin position="76"/>
        <end position="95"/>
    </location>
</feature>
<keyword evidence="1" id="KW-0472">Membrane</keyword>
<keyword evidence="1" id="KW-1133">Transmembrane helix</keyword>
<evidence type="ECO:0000313" key="3">
    <source>
        <dbReference type="Proteomes" id="UP001161390"/>
    </source>
</evidence>
<gene>
    <name evidence="2" type="ORF">GCM10007854_28860</name>
</gene>
<organism evidence="2 3">
    <name type="scientific">Algimonas porphyrae</name>
    <dbReference type="NCBI Taxonomy" id="1128113"/>
    <lineage>
        <taxon>Bacteria</taxon>
        <taxon>Pseudomonadati</taxon>
        <taxon>Pseudomonadota</taxon>
        <taxon>Alphaproteobacteria</taxon>
        <taxon>Maricaulales</taxon>
        <taxon>Robiginitomaculaceae</taxon>
        <taxon>Algimonas</taxon>
    </lineage>
</organism>
<reference evidence="2" key="2">
    <citation type="submission" date="2023-01" db="EMBL/GenBank/DDBJ databases">
        <title>Draft genome sequence of Algimonas porphyrae strain NBRC 108216.</title>
        <authorList>
            <person name="Sun Q."/>
            <person name="Mori K."/>
        </authorList>
    </citation>
    <scope>NUCLEOTIDE SEQUENCE</scope>
    <source>
        <strain evidence="2">NBRC 108216</strain>
    </source>
</reference>
<sequence>MAVTVMSPWLFIAGALCCALACIHSILGERLIFRRWRDGLPIPRSHAGIIRASWHVLSLLAVAVGLVLWRVPLDGLSAAVLIVAFALSAVLIAVWTRFRHPGWLVITVIALLVLASRL</sequence>
<evidence type="ECO:0000313" key="2">
    <source>
        <dbReference type="EMBL" id="GLQ21931.1"/>
    </source>
</evidence>
<keyword evidence="1" id="KW-0812">Transmembrane</keyword>
<reference evidence="2" key="1">
    <citation type="journal article" date="2014" name="Int. J. Syst. Evol. Microbiol.">
        <title>Complete genome of a new Firmicutes species belonging to the dominant human colonic microbiota ('Ruminococcus bicirculans') reveals two chromosomes and a selective capacity to utilize plant glucans.</title>
        <authorList>
            <consortium name="NISC Comparative Sequencing Program"/>
            <person name="Wegmann U."/>
            <person name="Louis P."/>
            <person name="Goesmann A."/>
            <person name="Henrissat B."/>
            <person name="Duncan S.H."/>
            <person name="Flint H.J."/>
        </authorList>
    </citation>
    <scope>NUCLEOTIDE SEQUENCE</scope>
    <source>
        <strain evidence="2">NBRC 108216</strain>
    </source>
</reference>
<accession>A0ABQ5V350</accession>
<name>A0ABQ5V350_9PROT</name>
<keyword evidence="3" id="KW-1185">Reference proteome</keyword>